<dbReference type="Gene3D" id="1.20.5.170">
    <property type="match status" value="1"/>
</dbReference>
<dbReference type="GO" id="GO:0001228">
    <property type="term" value="F:DNA-binding transcription activator activity, RNA polymerase II-specific"/>
    <property type="evidence" value="ECO:0007669"/>
    <property type="project" value="UniProtKB-ARBA"/>
</dbReference>
<reference evidence="10" key="4">
    <citation type="submission" date="2025-08" db="UniProtKB">
        <authorList>
            <consortium name="RefSeq"/>
        </authorList>
    </citation>
    <scope>IDENTIFICATION</scope>
    <source>
        <strain evidence="10">CBS432</strain>
    </source>
</reference>
<dbReference type="PROSITE" id="PS50217">
    <property type="entry name" value="BZIP"/>
    <property type="match status" value="1"/>
</dbReference>
<feature type="region of interest" description="Disordered" evidence="8">
    <location>
        <begin position="546"/>
        <end position="566"/>
    </location>
</feature>
<feature type="region of interest" description="Disordered" evidence="8">
    <location>
        <begin position="632"/>
        <end position="651"/>
    </location>
</feature>
<evidence type="ECO:0000256" key="3">
    <source>
        <dbReference type="ARBA" id="ARBA00023015"/>
    </source>
</evidence>
<feature type="domain" description="BZIP" evidence="9">
    <location>
        <begin position="429"/>
        <end position="478"/>
    </location>
</feature>
<feature type="region of interest" description="Disordered" evidence="8">
    <location>
        <begin position="358"/>
        <end position="415"/>
    </location>
</feature>
<keyword evidence="6" id="KW-0539">Nucleus</keyword>
<dbReference type="Pfam" id="PF00170">
    <property type="entry name" value="bZIP_1"/>
    <property type="match status" value="1"/>
</dbReference>
<protein>
    <submittedName>
        <fullName evidence="10">Sko1p</fullName>
    </submittedName>
</protein>
<comment type="similarity">
    <text evidence="2">Belongs to the bZIP family.</text>
</comment>
<evidence type="ECO:0000259" key="9">
    <source>
        <dbReference type="PROSITE" id="PS50217"/>
    </source>
</evidence>
<evidence type="ECO:0000256" key="2">
    <source>
        <dbReference type="ARBA" id="ARBA00007163"/>
    </source>
</evidence>
<dbReference type="GeneID" id="54633192"/>
<reference evidence="10" key="2">
    <citation type="submission" date="2020-01" db="EMBL/GenBank/DDBJ databases">
        <title>Population-level Yeast Reference Genomes.</title>
        <authorList>
            <person name="Yue J.-X."/>
        </authorList>
    </citation>
    <scope>NUCLEOTIDE SEQUENCE</scope>
    <source>
        <strain evidence="10">CBS432</strain>
    </source>
</reference>
<dbReference type="InterPro" id="IPR051027">
    <property type="entry name" value="bZIP_transcription_factors"/>
</dbReference>
<organism evidence="10">
    <name type="scientific">Saccharomyces paradoxus</name>
    <name type="common">Yeast</name>
    <name type="synonym">Saccharomyces douglasii</name>
    <dbReference type="NCBI Taxonomy" id="27291"/>
    <lineage>
        <taxon>Eukaryota</taxon>
        <taxon>Fungi</taxon>
        <taxon>Dikarya</taxon>
        <taxon>Ascomycota</taxon>
        <taxon>Saccharomycotina</taxon>
        <taxon>Saccharomycetes</taxon>
        <taxon>Saccharomycetales</taxon>
        <taxon>Saccharomycetaceae</taxon>
        <taxon>Saccharomyces</taxon>
    </lineage>
</organism>
<feature type="compositionally biased region" description="Basic and acidic residues" evidence="8">
    <location>
        <begin position="634"/>
        <end position="643"/>
    </location>
</feature>
<dbReference type="VEuPathDB" id="FungiDB:SPAR_N01500"/>
<gene>
    <name evidence="10" type="primary">SKO1</name>
    <name evidence="10" type="ORF">SPAR_N01500</name>
</gene>
<keyword evidence="7" id="KW-0175">Coiled coil</keyword>
<dbReference type="Pfam" id="PF11785">
    <property type="entry name" value="Aft1_OSA"/>
    <property type="match status" value="1"/>
</dbReference>
<feature type="coiled-coil region" evidence="7">
    <location>
        <begin position="447"/>
        <end position="474"/>
    </location>
</feature>
<evidence type="ECO:0000256" key="5">
    <source>
        <dbReference type="ARBA" id="ARBA00023163"/>
    </source>
</evidence>
<proteinExistence type="inferred from homology"/>
<evidence type="ECO:0000256" key="8">
    <source>
        <dbReference type="SAM" id="MobiDB-lite"/>
    </source>
</evidence>
<dbReference type="InterPro" id="IPR020956">
    <property type="entry name" value="TF_Aft1_OSM"/>
</dbReference>
<dbReference type="AlphaFoldDB" id="A0A8B8UYI9"/>
<dbReference type="OrthoDB" id="295274at2759"/>
<dbReference type="SMART" id="SM00338">
    <property type="entry name" value="BRLZ"/>
    <property type="match status" value="1"/>
</dbReference>
<dbReference type="FunFam" id="1.20.5.170:FF:000053">
    <property type="entry name" value="BZIP transcription factor AtfA"/>
    <property type="match status" value="1"/>
</dbReference>
<evidence type="ECO:0000256" key="4">
    <source>
        <dbReference type="ARBA" id="ARBA00023125"/>
    </source>
</evidence>
<feature type="compositionally biased region" description="Polar residues" evidence="8">
    <location>
        <begin position="489"/>
        <end position="498"/>
    </location>
</feature>
<dbReference type="GO" id="GO:0005634">
    <property type="term" value="C:nucleus"/>
    <property type="evidence" value="ECO:0007669"/>
    <property type="project" value="UniProtKB-SubCell"/>
</dbReference>
<feature type="compositionally biased region" description="Low complexity" evidence="8">
    <location>
        <begin position="499"/>
        <end position="508"/>
    </location>
</feature>
<dbReference type="PANTHER" id="PTHR19304">
    <property type="entry name" value="CYCLIC-AMP RESPONSE ELEMENT BINDING PROTEIN"/>
    <property type="match status" value="1"/>
</dbReference>
<reference evidence="10" key="3">
    <citation type="submission" date="2025-07" db="EMBL/GenBank/DDBJ databases">
        <authorList>
            <consortium name="NCBI Genome Project"/>
        </authorList>
    </citation>
    <scope>NUCLEOTIDE SEQUENCE</scope>
    <source>
        <strain evidence="10">CBS432</strain>
    </source>
</reference>
<name>A0A8B8UYI9_SACPA</name>
<evidence type="ECO:0000256" key="1">
    <source>
        <dbReference type="ARBA" id="ARBA00004123"/>
    </source>
</evidence>
<keyword evidence="4" id="KW-0238">DNA-binding</keyword>
<feature type="compositionally biased region" description="Polar residues" evidence="8">
    <location>
        <begin position="396"/>
        <end position="405"/>
    </location>
</feature>
<dbReference type="KEGG" id="spao:SPAR_N01500"/>
<dbReference type="InterPro" id="IPR046347">
    <property type="entry name" value="bZIP_sf"/>
</dbReference>
<evidence type="ECO:0000256" key="6">
    <source>
        <dbReference type="ARBA" id="ARBA00023242"/>
    </source>
</evidence>
<sequence length="651" mass="70609">MSSEERSRQPSIVSTFDLEPNPFEQSFASSKKALSLPSTISHPSQSKETSRNNSTSTITQHSQRSTHSLNSIPEENGNSTVADNTNNNGVKKDSPTFLPGQQRPTIVSPPILTPGGSKRLPPLLLSPSILYQANSSSNPNQNSHSASTSNSNPSALGFSSTSGSLYPNSSSPSGTSLVRQPRNSNVTANSSSNGFPSNDSQMPGFLLNLSKSGLTPNESNIRTGLTPGILTQSYNYPVLPSINKNTIANSKNVNKSVTVNGSMENHPHVNIMHPTVNGTPLTPGLSSLLNLPSAGVLTNPGYKSTPSTNITDVTVNNSIGNSNFSPNTSTKAAVKMDNPVEFNGIEQSTHNHNENEHLSTQLENNDQFNNKTRKRKRRMSSTSSTSKASRKNSISRKNSTVTTAPAQKDDVENSKISNNVIVDETEEQERKRKEFLERNRVAASKFRKRKKEYIKKIENDLQFYESEYDDLTQVVGKLCGIIPSSSSNSQFNVNMSTPSSSSSSSSSPSTSLLSLLESSISRSDYSSAMSVLSNMKQLIYETNFYRRGGKNPRDDMDGREDSFNKDSNVVKNENAGYPSINSRPIILDKKYSLNSGANISKSNTATNNVGNSTQSIINSCYSVPNPLVISANPDTHDTNKHDVLSTLPHNN</sequence>
<dbReference type="SUPFAM" id="SSF57959">
    <property type="entry name" value="Leucine zipper domain"/>
    <property type="match status" value="1"/>
</dbReference>
<reference evidence="10" key="1">
    <citation type="journal article" date="2017" name="Nat. Genet.">
        <title>Contrasting evolutionary genome dynamics between domesticated and wild yeasts.</title>
        <authorList>
            <person name="Yue J.X."/>
            <person name="Li J."/>
            <person name="Aigrain L."/>
            <person name="Hallin J."/>
            <person name="Persson K."/>
            <person name="Oliver K."/>
            <person name="Bergstrom A."/>
            <person name="Coupland P."/>
            <person name="Warringer J."/>
            <person name="Lagomarsino M.C."/>
            <person name="Fischer G."/>
            <person name="Durbin R."/>
            <person name="Liti G."/>
        </authorList>
    </citation>
    <scope>NUCLEOTIDE SEQUENCE</scope>
    <source>
        <strain evidence="10">CBS432</strain>
    </source>
</reference>
<feature type="region of interest" description="Disordered" evidence="8">
    <location>
        <begin position="132"/>
        <end position="211"/>
    </location>
</feature>
<dbReference type="InterPro" id="IPR004827">
    <property type="entry name" value="bZIP"/>
</dbReference>
<comment type="subcellular location">
    <subcellularLocation>
        <location evidence="1">Nucleus</location>
    </subcellularLocation>
</comment>
<feature type="compositionally biased region" description="Basic and acidic residues" evidence="8">
    <location>
        <begin position="551"/>
        <end position="564"/>
    </location>
</feature>
<dbReference type="GO" id="GO:0043565">
    <property type="term" value="F:sequence-specific DNA binding"/>
    <property type="evidence" value="ECO:0007669"/>
    <property type="project" value="UniProtKB-ARBA"/>
</dbReference>
<evidence type="ECO:0000256" key="7">
    <source>
        <dbReference type="SAM" id="Coils"/>
    </source>
</evidence>
<keyword evidence="5" id="KW-0804">Transcription</keyword>
<keyword evidence="3" id="KW-0805">Transcription regulation</keyword>
<feature type="compositionally biased region" description="Low complexity" evidence="8">
    <location>
        <begin position="132"/>
        <end position="177"/>
    </location>
</feature>
<accession>A0A8B8UYI9</accession>
<feature type="compositionally biased region" description="Polar residues" evidence="8">
    <location>
        <begin position="36"/>
        <end position="89"/>
    </location>
</feature>
<feature type="region of interest" description="Disordered" evidence="8">
    <location>
        <begin position="1"/>
        <end position="119"/>
    </location>
</feature>
<dbReference type="RefSeq" id="XP_033768781.1">
    <property type="nucleotide sequence ID" value="XM_033912890.1"/>
</dbReference>
<evidence type="ECO:0000313" key="10">
    <source>
        <dbReference type="RefSeq" id="XP_033768781.1"/>
    </source>
</evidence>
<feature type="compositionally biased region" description="Polar residues" evidence="8">
    <location>
        <begin position="358"/>
        <end position="368"/>
    </location>
</feature>
<dbReference type="CDD" id="cd14687">
    <property type="entry name" value="bZIP_ATF2"/>
    <property type="match status" value="1"/>
</dbReference>
<feature type="compositionally biased region" description="Polar residues" evidence="8">
    <location>
        <begin position="181"/>
        <end position="201"/>
    </location>
</feature>
<feature type="region of interest" description="Disordered" evidence="8">
    <location>
        <begin position="489"/>
        <end position="508"/>
    </location>
</feature>